<evidence type="ECO:0000313" key="4">
    <source>
        <dbReference type="Proteomes" id="UP001238179"/>
    </source>
</evidence>
<keyword evidence="4" id="KW-1185">Reference proteome</keyword>
<feature type="transmembrane region" description="Helical" evidence="2">
    <location>
        <begin position="829"/>
        <end position="849"/>
    </location>
</feature>
<feature type="transmembrane region" description="Helical" evidence="2">
    <location>
        <begin position="1298"/>
        <end position="1319"/>
    </location>
</feature>
<evidence type="ECO:0000313" key="3">
    <source>
        <dbReference type="EMBL" id="BDU74012.1"/>
    </source>
</evidence>
<feature type="transmembrane region" description="Helical" evidence="2">
    <location>
        <begin position="1100"/>
        <end position="1121"/>
    </location>
</feature>
<gene>
    <name evidence="3" type="ORF">METEAL_31860</name>
</gene>
<keyword evidence="2" id="KW-1133">Transmembrane helix</keyword>
<proteinExistence type="predicted"/>
<feature type="transmembrane region" description="Helical" evidence="2">
    <location>
        <begin position="1339"/>
        <end position="1360"/>
    </location>
</feature>
<feature type="transmembrane region" description="Helical" evidence="2">
    <location>
        <begin position="991"/>
        <end position="1014"/>
    </location>
</feature>
<dbReference type="KEGG" id="msil:METEAL_31860"/>
<evidence type="ECO:0000256" key="2">
    <source>
        <dbReference type="SAM" id="Phobius"/>
    </source>
</evidence>
<dbReference type="RefSeq" id="WP_316412684.1">
    <property type="nucleotide sequence ID" value="NZ_AP027080.1"/>
</dbReference>
<feature type="transmembrane region" description="Helical" evidence="2">
    <location>
        <begin position="908"/>
        <end position="927"/>
    </location>
</feature>
<feature type="transmembrane region" description="Helical" evidence="2">
    <location>
        <begin position="1069"/>
        <end position="1088"/>
    </location>
</feature>
<sequence length="1375" mass="148817">MASDPQSKSLLGMLLVGLLGVGYVSTQKAPPEAPPQAGTVPGEKQGTEVQNPLLDRTTLKPYLDFIQGSVGRPQVLGAETYLFRGAQGPPGIAVRGEKGGDSRSLWEALGARNEGPREARPDSRALLAQDPHLRILLATIPDPDHSDLTYDFDQGVQAVEAAFHDMKWYLAGQWIPEQDGDSKGRAPDMPRSLLFVKPFMAAIDPEEGEIPLPWVQAYDKRLVLLLPESPRLGLRRAPLLHAMNLVKGRELGPLSKPGLDRKALQVLHAKRVAETLLGDFLIFVQGLDGADAAERTALREFDTGAQALRERCLAIIDGAGPDIGQDAIRGSLLAGSAPGAGPGLLVLQWSRLPEAKALLAAHAGMGPRLKRLLEPGLRRLQEALWETLGRLDRERAPFLTILGPRYSGSAGDLGWAIRQIWGEERKVLMLSTGSTNESLRGWTFRPNGVPGAEDRSEWKPSLPSFVAFHGLIPDDRAYDAALWETLESCLGQDRRFWAECVESDTLFGSLASGGAFGRESLTPDPGEIRSYPVPSHLAVLRRARADQGEPGGLELGKPLKETLGRIGNLELKGESTGLDRGLHFLNPNSAVDADLSLSNLIQDVKRRHLLGVRIRMSSFSNTLFLATWLRSHLTGASLAMDWTSQLFLHPKLSADLDGVFCIGPMPPYPGLVRGTTGLPSRGSALREPGYWEETTVLTRDALWLLENVVPNGLRPRKHRGLQDWLLLAPELDTRALAWETDPADPGLRTLRHQLWITQLHQGRSEPVRAVLVPPQARGEDFREFPFRVHAFPLSGPVPGGAPPADLGKVQNLPLKVFHPALSQGAIQRLAHALLLGASLAMALGWRTCARLLLGGAPHRECRFSKGGSWLVAWLMALLPLQVLLPLGAQGCLFALLEDRGSLDGLATLSLLAGALGSIGVAGMVFRVSWKFLARTPEFWPGGSRTVSLGILVAVWSGALVYAAILAGRGWLGARGAVDTSAFFLLRRLQMPLTGSGLASLLGLSYLLSFASLVLEAKAFHSIRARGLSLVCLAREGWFEGKGATRWMESLHREVTRPINVCPAGPWPRFAAASGGALLVLGGLLVGVARPEGPAPWGEETFLLLAYLVGSALVAGLGYRAVRIFLKVEGASRLLLTAPFMNGFAIAGKAYGWLPPWGLHWLGERHSLEPLQAVRELAARIGRESGDTRFKAITTRLKVLVGQAQRAASETGHGRPGMACQRSGEVKLALMLDITLRHLVHWAKGMVRQDGDLQGLQALVAYMCLRRALVQVRQALLGMFVITLMLVFIASTPIHDRSLAPALVVVLAVEVALAMVMIARLERNPLFSLVAGTTPGKMDWNSGVVLSLAQPALVLGLGFLLTRFPAAATFFQTLMP</sequence>
<dbReference type="Proteomes" id="UP001238179">
    <property type="component" value="Chromosome"/>
</dbReference>
<name>A0AA48GTY9_9BACT</name>
<keyword evidence="2" id="KW-0812">Transmembrane</keyword>
<feature type="transmembrane region" description="Helical" evidence="2">
    <location>
        <begin position="948"/>
        <end position="971"/>
    </location>
</feature>
<evidence type="ECO:0000256" key="1">
    <source>
        <dbReference type="SAM" id="MobiDB-lite"/>
    </source>
</evidence>
<feature type="transmembrane region" description="Helical" evidence="2">
    <location>
        <begin position="1274"/>
        <end position="1291"/>
    </location>
</feature>
<feature type="region of interest" description="Disordered" evidence="1">
    <location>
        <begin position="27"/>
        <end position="48"/>
    </location>
</feature>
<reference evidence="4" key="1">
    <citation type="journal article" date="2023" name="Int. J. Syst. Evol. Microbiol.">
        <title>Mesoterricola silvestris gen. nov., sp. nov., Mesoterricola sediminis sp. nov., Geothrix oryzae sp. nov., Geothrix edaphica sp. nov., Geothrix rubra sp. nov., and Geothrix limicola sp. nov., six novel members of Acidobacteriota isolated from soils.</title>
        <authorList>
            <person name="Itoh H."/>
            <person name="Sugisawa Y."/>
            <person name="Mise K."/>
            <person name="Xu Z."/>
            <person name="Kuniyasu M."/>
            <person name="Ushijima N."/>
            <person name="Kawano K."/>
            <person name="Kobayashi E."/>
            <person name="Shiratori Y."/>
            <person name="Masuda Y."/>
            <person name="Senoo K."/>
        </authorList>
    </citation>
    <scope>NUCLEOTIDE SEQUENCE [LARGE SCALE GENOMIC DNA]</scope>
    <source>
        <strain evidence="4">W79</strain>
    </source>
</reference>
<keyword evidence="2" id="KW-0472">Membrane</keyword>
<organism evidence="3 4">
    <name type="scientific">Mesoterricola silvestris</name>
    <dbReference type="NCBI Taxonomy" id="2927979"/>
    <lineage>
        <taxon>Bacteria</taxon>
        <taxon>Pseudomonadati</taxon>
        <taxon>Acidobacteriota</taxon>
        <taxon>Holophagae</taxon>
        <taxon>Holophagales</taxon>
        <taxon>Holophagaceae</taxon>
        <taxon>Mesoterricola</taxon>
    </lineage>
</organism>
<feature type="transmembrane region" description="Helical" evidence="2">
    <location>
        <begin position="870"/>
        <end position="896"/>
    </location>
</feature>
<dbReference type="EMBL" id="AP027080">
    <property type="protein sequence ID" value="BDU74012.1"/>
    <property type="molecule type" value="Genomic_DNA"/>
</dbReference>
<protein>
    <submittedName>
        <fullName evidence="3">Uncharacterized protein</fullName>
    </submittedName>
</protein>
<accession>A0AA48GTY9</accession>